<protein>
    <submittedName>
        <fullName evidence="1">Uncharacterized protein</fullName>
    </submittedName>
</protein>
<dbReference type="OrthoDB" id="2574468at2759"/>
<keyword evidence="2" id="KW-1185">Reference proteome</keyword>
<dbReference type="Proteomes" id="UP000308652">
    <property type="component" value="Unassembled WGS sequence"/>
</dbReference>
<evidence type="ECO:0000313" key="2">
    <source>
        <dbReference type="Proteomes" id="UP000308652"/>
    </source>
</evidence>
<organism evidence="1 2">
    <name type="scientific">Crucibulum laeve</name>
    <dbReference type="NCBI Taxonomy" id="68775"/>
    <lineage>
        <taxon>Eukaryota</taxon>
        <taxon>Fungi</taxon>
        <taxon>Dikarya</taxon>
        <taxon>Basidiomycota</taxon>
        <taxon>Agaricomycotina</taxon>
        <taxon>Agaricomycetes</taxon>
        <taxon>Agaricomycetidae</taxon>
        <taxon>Agaricales</taxon>
        <taxon>Agaricineae</taxon>
        <taxon>Nidulariaceae</taxon>
        <taxon>Crucibulum</taxon>
    </lineage>
</organism>
<gene>
    <name evidence="1" type="ORF">BDQ12DRAFT_673199</name>
</gene>
<dbReference type="EMBL" id="ML213590">
    <property type="protein sequence ID" value="TFK44552.1"/>
    <property type="molecule type" value="Genomic_DNA"/>
</dbReference>
<dbReference type="AlphaFoldDB" id="A0A5C3MGS0"/>
<proteinExistence type="predicted"/>
<accession>A0A5C3MGS0</accession>
<sequence>MALKRKLEVDSDEIAPNNTKQLKLIPFPNFEQDNDVAMMDAEPLFPEIHHTRISSNASSSSSDASNSPITSSPSYPTFDLYPLPFFNSDGSVDPNSHNYSHYSAQTPPTPSVGLLQPSSGFSHHGSGCTQIPKLRIACAAGPNGQRTMWSFCEQCGAISMVESMD</sequence>
<evidence type="ECO:0000313" key="1">
    <source>
        <dbReference type="EMBL" id="TFK44552.1"/>
    </source>
</evidence>
<name>A0A5C3MGS0_9AGAR</name>
<reference evidence="1 2" key="1">
    <citation type="journal article" date="2019" name="Nat. Ecol. Evol.">
        <title>Megaphylogeny resolves global patterns of mushroom evolution.</title>
        <authorList>
            <person name="Varga T."/>
            <person name="Krizsan K."/>
            <person name="Foldi C."/>
            <person name="Dima B."/>
            <person name="Sanchez-Garcia M."/>
            <person name="Sanchez-Ramirez S."/>
            <person name="Szollosi G.J."/>
            <person name="Szarkandi J.G."/>
            <person name="Papp V."/>
            <person name="Albert L."/>
            <person name="Andreopoulos W."/>
            <person name="Angelini C."/>
            <person name="Antonin V."/>
            <person name="Barry K.W."/>
            <person name="Bougher N.L."/>
            <person name="Buchanan P."/>
            <person name="Buyck B."/>
            <person name="Bense V."/>
            <person name="Catcheside P."/>
            <person name="Chovatia M."/>
            <person name="Cooper J."/>
            <person name="Damon W."/>
            <person name="Desjardin D."/>
            <person name="Finy P."/>
            <person name="Geml J."/>
            <person name="Haridas S."/>
            <person name="Hughes K."/>
            <person name="Justo A."/>
            <person name="Karasinski D."/>
            <person name="Kautmanova I."/>
            <person name="Kiss B."/>
            <person name="Kocsube S."/>
            <person name="Kotiranta H."/>
            <person name="LaButti K.M."/>
            <person name="Lechner B.E."/>
            <person name="Liimatainen K."/>
            <person name="Lipzen A."/>
            <person name="Lukacs Z."/>
            <person name="Mihaltcheva S."/>
            <person name="Morgado L.N."/>
            <person name="Niskanen T."/>
            <person name="Noordeloos M.E."/>
            <person name="Ohm R.A."/>
            <person name="Ortiz-Santana B."/>
            <person name="Ovrebo C."/>
            <person name="Racz N."/>
            <person name="Riley R."/>
            <person name="Savchenko A."/>
            <person name="Shiryaev A."/>
            <person name="Soop K."/>
            <person name="Spirin V."/>
            <person name="Szebenyi C."/>
            <person name="Tomsovsky M."/>
            <person name="Tulloss R.E."/>
            <person name="Uehling J."/>
            <person name="Grigoriev I.V."/>
            <person name="Vagvolgyi C."/>
            <person name="Papp T."/>
            <person name="Martin F.M."/>
            <person name="Miettinen O."/>
            <person name="Hibbett D.S."/>
            <person name="Nagy L.G."/>
        </authorList>
    </citation>
    <scope>NUCLEOTIDE SEQUENCE [LARGE SCALE GENOMIC DNA]</scope>
    <source>
        <strain evidence="1 2">CBS 166.37</strain>
    </source>
</reference>